<reference evidence="9" key="2">
    <citation type="submission" date="2019-04" db="EMBL/GenBank/DDBJ databases">
        <authorList>
            <person name="Bisanz J.E."/>
            <person name="Chagwedera N.D."/>
            <person name="Chawla A."/>
            <person name="Turnbaugh P.J."/>
        </authorList>
    </citation>
    <scope>NUCLEOTIDE SEQUENCE</scope>
    <source>
        <strain evidence="9">I8-5</strain>
    </source>
</reference>
<evidence type="ECO:0000256" key="6">
    <source>
        <dbReference type="ARBA" id="ARBA00023136"/>
    </source>
</evidence>
<dbReference type="GeneID" id="77190554"/>
<feature type="transmembrane region" description="Helical" evidence="7">
    <location>
        <begin position="201"/>
        <end position="218"/>
    </location>
</feature>
<dbReference type="RefSeq" id="WP_122480994.1">
    <property type="nucleotide sequence ID" value="NZ_JAJGTV010000094.1"/>
</dbReference>
<dbReference type="InterPro" id="IPR002656">
    <property type="entry name" value="Acyl_transf_3_dom"/>
</dbReference>
<evidence type="ECO:0000256" key="1">
    <source>
        <dbReference type="ARBA" id="ARBA00004651"/>
    </source>
</evidence>
<dbReference type="EMBL" id="SRKR01000010">
    <property type="protein sequence ID" value="TGB10836.1"/>
    <property type="molecule type" value="Genomic_DNA"/>
</dbReference>
<feature type="transmembrane region" description="Helical" evidence="7">
    <location>
        <begin position="20"/>
        <end position="38"/>
    </location>
</feature>
<protein>
    <recommendedName>
        <fullName evidence="8">Acyltransferase 3 domain-containing protein</fullName>
    </recommendedName>
</protein>
<evidence type="ECO:0000313" key="9">
    <source>
        <dbReference type="EMBL" id="TGB10836.1"/>
    </source>
</evidence>
<comment type="subcellular location">
    <subcellularLocation>
        <location evidence="1">Cell membrane</location>
        <topology evidence="1">Multi-pass membrane protein</topology>
    </subcellularLocation>
</comment>
<dbReference type="PANTHER" id="PTHR40074">
    <property type="entry name" value="O-ACETYLTRANSFERASE WECH"/>
    <property type="match status" value="1"/>
</dbReference>
<evidence type="ECO:0000256" key="5">
    <source>
        <dbReference type="ARBA" id="ARBA00022989"/>
    </source>
</evidence>
<feature type="transmembrane region" description="Helical" evidence="7">
    <location>
        <begin position="161"/>
        <end position="181"/>
    </location>
</feature>
<organism evidence="9 10">
    <name type="scientific">Limosilactobacillus reuteri</name>
    <name type="common">Lactobacillus reuteri</name>
    <dbReference type="NCBI Taxonomy" id="1598"/>
    <lineage>
        <taxon>Bacteria</taxon>
        <taxon>Bacillati</taxon>
        <taxon>Bacillota</taxon>
        <taxon>Bacilli</taxon>
        <taxon>Lactobacillales</taxon>
        <taxon>Lactobacillaceae</taxon>
        <taxon>Limosilactobacillus</taxon>
    </lineage>
</organism>
<dbReference type="PANTHER" id="PTHR40074:SF2">
    <property type="entry name" value="O-ACETYLTRANSFERASE WECH"/>
    <property type="match status" value="1"/>
</dbReference>
<keyword evidence="5 7" id="KW-1133">Transmembrane helix</keyword>
<evidence type="ECO:0000313" key="10">
    <source>
        <dbReference type="Proteomes" id="UP000297521"/>
    </source>
</evidence>
<feature type="transmembrane region" description="Helical" evidence="7">
    <location>
        <begin position="295"/>
        <end position="316"/>
    </location>
</feature>
<reference evidence="9" key="1">
    <citation type="journal article" date="2019" name="Cell Metab.">
        <title>Nutrient sensing in CD11c cells alters the gut microbiome to regulate food intake and body mass.</title>
        <authorList>
            <person name="Chagwedera N.D."/>
            <person name="Ang Q.Y."/>
            <person name="Bisanz J.E."/>
            <person name="Leong Y.A."/>
            <person name="Ganeshan K."/>
            <person name="Cai J."/>
            <person name="Patterson A.D."/>
            <person name="Turnbaugh P.J."/>
            <person name="Chawla A."/>
        </authorList>
    </citation>
    <scope>NUCLEOTIDE SEQUENCE</scope>
    <source>
        <strain evidence="9">I8-5</strain>
    </source>
</reference>
<evidence type="ECO:0000256" key="7">
    <source>
        <dbReference type="SAM" id="Phobius"/>
    </source>
</evidence>
<dbReference type="GO" id="GO:0005886">
    <property type="term" value="C:plasma membrane"/>
    <property type="evidence" value="ECO:0007669"/>
    <property type="project" value="UniProtKB-SubCell"/>
</dbReference>
<feature type="domain" description="Acyltransferase 3" evidence="8">
    <location>
        <begin position="17"/>
        <end position="348"/>
    </location>
</feature>
<dbReference type="Proteomes" id="UP000297521">
    <property type="component" value="Unassembled WGS sequence"/>
</dbReference>
<evidence type="ECO:0000256" key="4">
    <source>
        <dbReference type="ARBA" id="ARBA00022692"/>
    </source>
</evidence>
<sequence>MQQSNNLAGADIGDFEKMMAVFAVIIQSVISFVMNSNPPIGQQFFFGGIYETVKFSAPAFIFGIIYSTTRTHPQASILEYPQFIHNRWHILFVPTIWWTFIYLLFLPQLQQHYHYHNWQGFCWQFINGNAAPHLWYNTMMLQFIILMPLFWWLARLVAHHPYRAISIFCGTLLLEGVWFYSYDLQIFHGPLKEQFYFFDRLFVSFLIYAIAGTLLWKFRSHLAPFLMRHWLMQVILWLILFYIVTINFFSYGLPVKLTNAPYYLPSMIFYNLATISLIATLMLNFQKNHNQWLPLIHWVALYAYRAYLSHVFWLYWCWQLLNHLRLHLSLAIIFPSLVFLTIILSFLSAYGLHLLWTIIKNQINLLIGVIKWERDRSHL</sequence>
<feature type="transmembrane region" description="Helical" evidence="7">
    <location>
        <begin position="262"/>
        <end position="283"/>
    </location>
</feature>
<accession>A0AAX2SSX1</accession>
<feature type="transmembrane region" description="Helical" evidence="7">
    <location>
        <begin position="230"/>
        <end position="250"/>
    </location>
</feature>
<dbReference type="AlphaFoldDB" id="A0AAX2SSX1"/>
<keyword evidence="6 7" id="KW-0472">Membrane</keyword>
<proteinExistence type="inferred from homology"/>
<feature type="transmembrane region" description="Helical" evidence="7">
    <location>
        <begin position="134"/>
        <end position="154"/>
    </location>
</feature>
<feature type="transmembrane region" description="Helical" evidence="7">
    <location>
        <begin position="44"/>
        <end position="67"/>
    </location>
</feature>
<keyword evidence="4 7" id="KW-0812">Transmembrane</keyword>
<comment type="caution">
    <text evidence="9">The sequence shown here is derived from an EMBL/GenBank/DDBJ whole genome shotgun (WGS) entry which is preliminary data.</text>
</comment>
<keyword evidence="3" id="KW-1003">Cell membrane</keyword>
<comment type="similarity">
    <text evidence="2">Belongs to the acyltransferase 3 family.</text>
</comment>
<evidence type="ECO:0000259" key="8">
    <source>
        <dbReference type="Pfam" id="PF01757"/>
    </source>
</evidence>
<evidence type="ECO:0000256" key="2">
    <source>
        <dbReference type="ARBA" id="ARBA00007400"/>
    </source>
</evidence>
<feature type="transmembrane region" description="Helical" evidence="7">
    <location>
        <begin position="88"/>
        <end position="105"/>
    </location>
</feature>
<dbReference type="GO" id="GO:0009246">
    <property type="term" value="P:enterobacterial common antigen biosynthetic process"/>
    <property type="evidence" value="ECO:0007669"/>
    <property type="project" value="TreeGrafter"/>
</dbReference>
<gene>
    <name evidence="9" type="ORF">E5F87_06290</name>
</gene>
<dbReference type="Pfam" id="PF01757">
    <property type="entry name" value="Acyl_transf_3"/>
    <property type="match status" value="1"/>
</dbReference>
<evidence type="ECO:0000256" key="3">
    <source>
        <dbReference type="ARBA" id="ARBA00022475"/>
    </source>
</evidence>
<dbReference type="GO" id="GO:0016413">
    <property type="term" value="F:O-acetyltransferase activity"/>
    <property type="evidence" value="ECO:0007669"/>
    <property type="project" value="TreeGrafter"/>
</dbReference>
<name>A0AAX2SSX1_LIMRT</name>
<feature type="transmembrane region" description="Helical" evidence="7">
    <location>
        <begin position="328"/>
        <end position="352"/>
    </location>
</feature>